<dbReference type="Proteomes" id="UP000035100">
    <property type="component" value="Unassembled WGS sequence"/>
</dbReference>
<organism evidence="3 4">
    <name type="scientific">Wenxinia marina DSM 24838</name>
    <dbReference type="NCBI Taxonomy" id="1123501"/>
    <lineage>
        <taxon>Bacteria</taxon>
        <taxon>Pseudomonadati</taxon>
        <taxon>Pseudomonadota</taxon>
        <taxon>Alphaproteobacteria</taxon>
        <taxon>Rhodobacterales</taxon>
        <taxon>Roseobacteraceae</taxon>
        <taxon>Wenxinia</taxon>
    </lineage>
</organism>
<feature type="transmembrane region" description="Helical" evidence="2">
    <location>
        <begin position="228"/>
        <end position="250"/>
    </location>
</feature>
<dbReference type="AlphaFoldDB" id="A0A0D0QB94"/>
<dbReference type="PATRIC" id="fig|1123501.6.peg.2016"/>
<evidence type="ECO:0000256" key="2">
    <source>
        <dbReference type="SAM" id="Phobius"/>
    </source>
</evidence>
<keyword evidence="2" id="KW-0812">Transmembrane</keyword>
<feature type="region of interest" description="Disordered" evidence="1">
    <location>
        <begin position="1"/>
        <end position="67"/>
    </location>
</feature>
<feature type="transmembrane region" description="Helical" evidence="2">
    <location>
        <begin position="184"/>
        <end position="216"/>
    </location>
</feature>
<reference evidence="3 4" key="1">
    <citation type="submission" date="2013-01" db="EMBL/GenBank/DDBJ databases">
        <authorList>
            <person name="Fiebig A."/>
            <person name="Goeker M."/>
            <person name="Klenk H.-P.P."/>
        </authorList>
    </citation>
    <scope>NUCLEOTIDE SEQUENCE [LARGE SCALE GENOMIC DNA]</scope>
    <source>
        <strain evidence="3 4">DSM 24838</strain>
    </source>
</reference>
<evidence type="ECO:0000313" key="4">
    <source>
        <dbReference type="Proteomes" id="UP000035100"/>
    </source>
</evidence>
<proteinExistence type="predicted"/>
<comment type="caution">
    <text evidence="3">The sequence shown here is derived from an EMBL/GenBank/DDBJ whole genome shotgun (WGS) entry which is preliminary data.</text>
</comment>
<keyword evidence="4" id="KW-1185">Reference proteome</keyword>
<keyword evidence="2" id="KW-0472">Membrane</keyword>
<dbReference type="STRING" id="1123501.Wenmar_01921"/>
<evidence type="ECO:0000313" key="3">
    <source>
        <dbReference type="EMBL" id="KIQ69557.1"/>
    </source>
</evidence>
<dbReference type="eggNOG" id="COG0596">
    <property type="taxonomic scope" value="Bacteria"/>
</dbReference>
<dbReference type="RefSeq" id="WP_018303691.1">
    <property type="nucleotide sequence ID" value="NZ_KB902299.1"/>
</dbReference>
<dbReference type="EMBL" id="AONG01000009">
    <property type="protein sequence ID" value="KIQ69557.1"/>
    <property type="molecule type" value="Genomic_DNA"/>
</dbReference>
<protein>
    <submittedName>
        <fullName evidence="3">Uncharacterized protein</fullName>
    </submittedName>
</protein>
<feature type="transmembrane region" description="Helical" evidence="2">
    <location>
        <begin position="333"/>
        <end position="352"/>
    </location>
</feature>
<accession>A0A0D0QB94</accession>
<keyword evidence="2" id="KW-1133">Transmembrane helix</keyword>
<name>A0A0D0QB94_9RHOB</name>
<sequence length="483" mass="52179">MTDDDDGVLARVRAATRDGRDRPATGAPEAPARPDEPPATSAEPSFDPPPASPAEVPSAAPPGPDADADFRRKVFYIPGYDPIHPRRYRELYRKEGAAQAELSGYSLALSPKAKGAGAYGWQVRGEVEGRRVATEVEVLVWSDIVRGSMSNTIPATYWQLVRTAWTYIASGTLRRLMWLRKGPVIAALYPVGMLLLQALLALAAGLLLGALAAWLVEPLAALVGVGEALLPALARWAVALPAFVLVLRWFKSKDGKLYAYYLMHDYAYSAQLNGANPLPLEARMGEFGERIAQALQEDVDEVLVVGHSSGAHLGVSILADLIRAGRLRRRGPALGFLSLGQVVPMVSFLPAATRLRADLAYLSSRDELAWVDVTAPGDGCAFALCDPVAVSGVQPAGAKWPLIVSAAFTQTLKPQTLTALRWRFFRLHFQYLCAFDNLPGTPSDYDYFRITAGPLTLAERFAGRAPSKSRIDVPASKYTSVAA</sequence>
<evidence type="ECO:0000256" key="1">
    <source>
        <dbReference type="SAM" id="MobiDB-lite"/>
    </source>
</evidence>
<gene>
    <name evidence="3" type="ORF">Wenmar_01921</name>
</gene>